<evidence type="ECO:0000256" key="12">
    <source>
        <dbReference type="SAM" id="SignalP"/>
    </source>
</evidence>
<reference evidence="14 15" key="1">
    <citation type="submission" date="2024-05" db="EMBL/GenBank/DDBJ databases">
        <title>Haplotype-resolved chromosome-level genome assembly of Huyou (Citrus changshanensis).</title>
        <authorList>
            <person name="Miao C."/>
            <person name="Chen W."/>
            <person name="Wu Y."/>
            <person name="Wang L."/>
            <person name="Zhao S."/>
            <person name="Grierson D."/>
            <person name="Xu C."/>
            <person name="Chen K."/>
        </authorList>
    </citation>
    <scope>NUCLEOTIDE SEQUENCE [LARGE SCALE GENOMIC DNA]</scope>
    <source>
        <strain evidence="14">01-14</strain>
        <tissue evidence="14">Leaf</tissue>
    </source>
</reference>
<evidence type="ECO:0000256" key="1">
    <source>
        <dbReference type="ARBA" id="ARBA00004479"/>
    </source>
</evidence>
<keyword evidence="8" id="KW-0186">Copper</keyword>
<keyword evidence="3" id="KW-0812">Transmembrane</keyword>
<dbReference type="FunFam" id="2.60.40.420:FF:000067">
    <property type="entry name" value="Cupredoxin superfamily protein"/>
    <property type="match status" value="1"/>
</dbReference>
<gene>
    <name evidence="14" type="ORF">WN944_013698</name>
</gene>
<dbReference type="SUPFAM" id="SSF49503">
    <property type="entry name" value="Cupredoxins"/>
    <property type="match status" value="1"/>
</dbReference>
<evidence type="ECO:0000256" key="9">
    <source>
        <dbReference type="ARBA" id="ARBA00023136"/>
    </source>
</evidence>
<evidence type="ECO:0000313" key="14">
    <source>
        <dbReference type="EMBL" id="KAK9198513.1"/>
    </source>
</evidence>
<accession>A0AAP0QI50</accession>
<keyword evidence="2" id="KW-0813">Transport</keyword>
<organism evidence="14 15">
    <name type="scientific">Citrus x changshan-huyou</name>
    <dbReference type="NCBI Taxonomy" id="2935761"/>
    <lineage>
        <taxon>Eukaryota</taxon>
        <taxon>Viridiplantae</taxon>
        <taxon>Streptophyta</taxon>
        <taxon>Embryophyta</taxon>
        <taxon>Tracheophyta</taxon>
        <taxon>Spermatophyta</taxon>
        <taxon>Magnoliopsida</taxon>
        <taxon>eudicotyledons</taxon>
        <taxon>Gunneridae</taxon>
        <taxon>Pentapetalae</taxon>
        <taxon>rosids</taxon>
        <taxon>malvids</taxon>
        <taxon>Sapindales</taxon>
        <taxon>Rutaceae</taxon>
        <taxon>Aurantioideae</taxon>
        <taxon>Citrus</taxon>
    </lineage>
</organism>
<dbReference type="PANTHER" id="PTHR33021">
    <property type="entry name" value="BLUE COPPER PROTEIN"/>
    <property type="match status" value="1"/>
</dbReference>
<feature type="signal peptide" evidence="12">
    <location>
        <begin position="1"/>
        <end position="22"/>
    </location>
</feature>
<feature type="domain" description="Phytocyanin" evidence="13">
    <location>
        <begin position="23"/>
        <end position="123"/>
    </location>
</feature>
<dbReference type="GO" id="GO:0009055">
    <property type="term" value="F:electron transfer activity"/>
    <property type="evidence" value="ECO:0007669"/>
    <property type="project" value="InterPro"/>
</dbReference>
<dbReference type="GO" id="GO:0005886">
    <property type="term" value="C:plasma membrane"/>
    <property type="evidence" value="ECO:0007669"/>
    <property type="project" value="TreeGrafter"/>
</dbReference>
<dbReference type="Gene3D" id="2.60.40.420">
    <property type="entry name" value="Cupredoxins - blue copper proteins"/>
    <property type="match status" value="1"/>
</dbReference>
<dbReference type="EMBL" id="JBCGBO010000005">
    <property type="protein sequence ID" value="KAK9198513.1"/>
    <property type="molecule type" value="Genomic_DNA"/>
</dbReference>
<keyword evidence="7" id="KW-1133">Transmembrane helix</keyword>
<dbReference type="InterPro" id="IPR003245">
    <property type="entry name" value="Phytocyanin_dom"/>
</dbReference>
<evidence type="ECO:0000256" key="8">
    <source>
        <dbReference type="ARBA" id="ARBA00023008"/>
    </source>
</evidence>
<keyword evidence="15" id="KW-1185">Reference proteome</keyword>
<dbReference type="PROSITE" id="PS51485">
    <property type="entry name" value="PHYTOCYANIN"/>
    <property type="match status" value="1"/>
</dbReference>
<keyword evidence="4" id="KW-0479">Metal-binding</keyword>
<evidence type="ECO:0000256" key="5">
    <source>
        <dbReference type="ARBA" id="ARBA00022729"/>
    </source>
</evidence>
<evidence type="ECO:0000256" key="4">
    <source>
        <dbReference type="ARBA" id="ARBA00022723"/>
    </source>
</evidence>
<keyword evidence="10" id="KW-1015">Disulfide bond</keyword>
<name>A0AAP0QI50_9ROSI</name>
<comment type="caution">
    <text evidence="14">The sequence shown here is derived from an EMBL/GenBank/DDBJ whole genome shotgun (WGS) entry which is preliminary data.</text>
</comment>
<proteinExistence type="predicted"/>
<evidence type="ECO:0000256" key="7">
    <source>
        <dbReference type="ARBA" id="ARBA00022989"/>
    </source>
</evidence>
<evidence type="ECO:0000256" key="2">
    <source>
        <dbReference type="ARBA" id="ARBA00022448"/>
    </source>
</evidence>
<feature type="chain" id="PRO_5042982372" description="Phytocyanin domain-containing protein" evidence="12">
    <location>
        <begin position="23"/>
        <end position="164"/>
    </location>
</feature>
<protein>
    <recommendedName>
        <fullName evidence="13">Phytocyanin domain-containing protein</fullName>
    </recommendedName>
</protein>
<dbReference type="AlphaFoldDB" id="A0AAP0QI50"/>
<evidence type="ECO:0000256" key="11">
    <source>
        <dbReference type="ARBA" id="ARBA00023180"/>
    </source>
</evidence>
<dbReference type="InterPro" id="IPR039391">
    <property type="entry name" value="Phytocyanin-like"/>
</dbReference>
<dbReference type="PANTHER" id="PTHR33021:SF533">
    <property type="entry name" value="PHYTOCYANIN DOMAIN-CONTAINING PROTEIN"/>
    <property type="match status" value="1"/>
</dbReference>
<dbReference type="Proteomes" id="UP001428341">
    <property type="component" value="Unassembled WGS sequence"/>
</dbReference>
<dbReference type="GO" id="GO:0009610">
    <property type="term" value="P:response to symbiotic fungus"/>
    <property type="evidence" value="ECO:0007669"/>
    <property type="project" value="UniProtKB-ARBA"/>
</dbReference>
<dbReference type="GO" id="GO:0046872">
    <property type="term" value="F:metal ion binding"/>
    <property type="evidence" value="ECO:0007669"/>
    <property type="project" value="UniProtKB-KW"/>
</dbReference>
<keyword evidence="9" id="KW-0472">Membrane</keyword>
<keyword evidence="11" id="KW-0325">Glycoprotein</keyword>
<keyword evidence="6" id="KW-0249">Electron transport</keyword>
<keyword evidence="5 12" id="KW-0732">Signal</keyword>
<evidence type="ECO:0000313" key="15">
    <source>
        <dbReference type="Proteomes" id="UP001428341"/>
    </source>
</evidence>
<dbReference type="InterPro" id="IPR008972">
    <property type="entry name" value="Cupredoxin"/>
</dbReference>
<evidence type="ECO:0000256" key="6">
    <source>
        <dbReference type="ARBA" id="ARBA00022982"/>
    </source>
</evidence>
<evidence type="ECO:0000256" key="10">
    <source>
        <dbReference type="ARBA" id="ARBA00023157"/>
    </source>
</evidence>
<evidence type="ECO:0000259" key="13">
    <source>
        <dbReference type="PROSITE" id="PS51485"/>
    </source>
</evidence>
<sequence length="164" mass="17698">MASSKLFVILAIAAIIAPSVLGKDHIVGDETGWTTNFDYQAWAKAKEFRVGDRLIFNYPEGSHNVIRADGASFKQCMKPSNVEALTSGSDAITLATPGKKWYFCGFPNHCDVGNQKLTITVLAQGEVSSPAPSPSDLQSAATARTGSVYFEMMALMVAFLIFLK</sequence>
<evidence type="ECO:0000256" key="3">
    <source>
        <dbReference type="ARBA" id="ARBA00022692"/>
    </source>
</evidence>
<comment type="subcellular location">
    <subcellularLocation>
        <location evidence="1">Membrane</location>
        <topology evidence="1">Single-pass type I membrane protein</topology>
    </subcellularLocation>
</comment>
<dbReference type="CDD" id="cd04216">
    <property type="entry name" value="Phytocyanin"/>
    <property type="match status" value="1"/>
</dbReference>
<dbReference type="Pfam" id="PF02298">
    <property type="entry name" value="Cu_bind_like"/>
    <property type="match status" value="1"/>
</dbReference>